<dbReference type="SUPFAM" id="SSF103025">
    <property type="entry name" value="Folate-binding domain"/>
    <property type="match status" value="1"/>
</dbReference>
<dbReference type="AlphaFoldDB" id="A0A7K1KXX1"/>
<evidence type="ECO:0000256" key="7">
    <source>
        <dbReference type="HAMAP-Rule" id="MF_00259"/>
    </source>
</evidence>
<accession>A0A7K1KXX1</accession>
<evidence type="ECO:0000256" key="1">
    <source>
        <dbReference type="ARBA" id="ARBA00008609"/>
    </source>
</evidence>
<comment type="similarity">
    <text evidence="1 7">Belongs to the GcvT family.</text>
</comment>
<evidence type="ECO:0000256" key="6">
    <source>
        <dbReference type="ARBA" id="ARBA00047665"/>
    </source>
</evidence>
<dbReference type="EMBL" id="WOFH01000003">
    <property type="protein sequence ID" value="MUN37051.1"/>
    <property type="molecule type" value="Genomic_DNA"/>
</dbReference>
<dbReference type="PANTHER" id="PTHR43757:SF2">
    <property type="entry name" value="AMINOMETHYLTRANSFERASE, MITOCHONDRIAL"/>
    <property type="match status" value="1"/>
</dbReference>
<comment type="caution">
    <text evidence="11">The sequence shown here is derived from an EMBL/GenBank/DDBJ whole genome shotgun (WGS) entry which is preliminary data.</text>
</comment>
<comment type="catalytic activity">
    <reaction evidence="6 7">
        <text>N(6)-[(R)-S(8)-aminomethyldihydrolipoyl]-L-lysyl-[protein] + (6S)-5,6,7,8-tetrahydrofolate = N(6)-[(R)-dihydrolipoyl]-L-lysyl-[protein] + (6R)-5,10-methylene-5,6,7,8-tetrahydrofolate + NH4(+)</text>
        <dbReference type="Rhea" id="RHEA:16945"/>
        <dbReference type="Rhea" id="RHEA-COMP:10475"/>
        <dbReference type="Rhea" id="RHEA-COMP:10492"/>
        <dbReference type="ChEBI" id="CHEBI:15636"/>
        <dbReference type="ChEBI" id="CHEBI:28938"/>
        <dbReference type="ChEBI" id="CHEBI:57453"/>
        <dbReference type="ChEBI" id="CHEBI:83100"/>
        <dbReference type="ChEBI" id="CHEBI:83143"/>
        <dbReference type="EC" id="2.1.2.10"/>
    </reaction>
</comment>
<dbReference type="GO" id="GO:0005960">
    <property type="term" value="C:glycine cleavage complex"/>
    <property type="evidence" value="ECO:0007669"/>
    <property type="project" value="InterPro"/>
</dbReference>
<keyword evidence="11" id="KW-0489">Methyltransferase</keyword>
<comment type="function">
    <text evidence="7">The glycine cleavage system catalyzes the degradation of glycine.</text>
</comment>
<dbReference type="InterPro" id="IPR006223">
    <property type="entry name" value="GcvT"/>
</dbReference>
<keyword evidence="3 7" id="KW-0032">Aminotransferase</keyword>
<dbReference type="Pfam" id="PF08669">
    <property type="entry name" value="GCV_T_C"/>
    <property type="match status" value="1"/>
</dbReference>
<dbReference type="GO" id="GO:0008168">
    <property type="term" value="F:methyltransferase activity"/>
    <property type="evidence" value="ECO:0007669"/>
    <property type="project" value="UniProtKB-KW"/>
</dbReference>
<dbReference type="Gene3D" id="4.10.1250.10">
    <property type="entry name" value="Aminomethyltransferase fragment"/>
    <property type="match status" value="1"/>
</dbReference>
<dbReference type="Gene3D" id="3.30.1360.120">
    <property type="entry name" value="Probable tRNA modification gtpase trme, domain 1"/>
    <property type="match status" value="1"/>
</dbReference>
<feature type="domain" description="GCVT N-terminal" evidence="9">
    <location>
        <begin position="15"/>
        <end position="268"/>
    </location>
</feature>
<sequence>MSAEPTASSAKKTPLHDVHQDLGANLVDFAGYLMPLRYASETAEHQAVRTGAGLFDLSHMGEIFLDGPGAGAALDHALVGNLSPMAVGKARYTMICDPDGGVLDDLIVYRLAEATWMVVANAANAATVREALVERAAGFDAAVSDRSDDYALIALQGPRSQAILEGFTAAPLAGLKYYAILAAKVAGVDALVARTGYTGEDGFELFVDSADAVALWRELAEVEGVVPAGLSARDTLRLEAGMPLYGNELTAETSPFEAGLGRVVKLDKPADFVGKAALAAQAQTPVGRRLVGLVARGRRAPRKGYQVVTSDGTPCGVVTSGAPSPTLGRPIAMAYLDGGAGESGLAVDVRGRPEPVDVVDLPFYKRS</sequence>
<dbReference type="RefSeq" id="WP_156216058.1">
    <property type="nucleotide sequence ID" value="NZ_JAICDF010000002.1"/>
</dbReference>
<dbReference type="PIRSF" id="PIRSF006487">
    <property type="entry name" value="GcvT"/>
    <property type="match status" value="1"/>
</dbReference>
<dbReference type="InterPro" id="IPR029043">
    <property type="entry name" value="GcvT/YgfZ_C"/>
</dbReference>
<name>A0A7K1KXX1_9ACTN</name>
<dbReference type="NCBIfam" id="TIGR00528">
    <property type="entry name" value="gcvT"/>
    <property type="match status" value="1"/>
</dbReference>
<evidence type="ECO:0000256" key="8">
    <source>
        <dbReference type="PIRSR" id="PIRSR006487-1"/>
    </source>
</evidence>
<evidence type="ECO:0000256" key="4">
    <source>
        <dbReference type="ARBA" id="ARBA00022679"/>
    </source>
</evidence>
<dbReference type="InterPro" id="IPR013977">
    <property type="entry name" value="GcvT_C"/>
</dbReference>
<dbReference type="GO" id="GO:0019464">
    <property type="term" value="P:glycine decarboxylation via glycine cleavage system"/>
    <property type="evidence" value="ECO:0007669"/>
    <property type="project" value="UniProtKB-UniRule"/>
</dbReference>
<evidence type="ECO:0000259" key="10">
    <source>
        <dbReference type="Pfam" id="PF08669"/>
    </source>
</evidence>
<dbReference type="InterPro" id="IPR028896">
    <property type="entry name" value="GcvT/YgfZ/DmdA"/>
</dbReference>
<dbReference type="NCBIfam" id="NF001567">
    <property type="entry name" value="PRK00389.1"/>
    <property type="match status" value="1"/>
</dbReference>
<feature type="domain" description="Aminomethyltransferase C-terminal" evidence="10">
    <location>
        <begin position="288"/>
        <end position="365"/>
    </location>
</feature>
<dbReference type="InterPro" id="IPR027266">
    <property type="entry name" value="TrmE/GcvT-like"/>
</dbReference>
<evidence type="ECO:0000313" key="12">
    <source>
        <dbReference type="Proteomes" id="UP000432015"/>
    </source>
</evidence>
<feature type="binding site" evidence="8">
    <location>
        <position position="204"/>
    </location>
    <ligand>
        <name>substrate</name>
    </ligand>
</feature>
<dbReference type="GO" id="GO:0005829">
    <property type="term" value="C:cytosol"/>
    <property type="evidence" value="ECO:0007669"/>
    <property type="project" value="TreeGrafter"/>
</dbReference>
<evidence type="ECO:0000256" key="2">
    <source>
        <dbReference type="ARBA" id="ARBA00012616"/>
    </source>
</evidence>
<evidence type="ECO:0000256" key="5">
    <source>
        <dbReference type="ARBA" id="ARBA00031395"/>
    </source>
</evidence>
<comment type="subunit">
    <text evidence="7">The glycine cleavage system is composed of four proteins: P, T, L and H.</text>
</comment>
<reference evidence="11 12" key="1">
    <citation type="submission" date="2019-11" db="EMBL/GenBank/DDBJ databases">
        <authorList>
            <person name="Cao P."/>
        </authorList>
    </citation>
    <scope>NUCLEOTIDE SEQUENCE [LARGE SCALE GENOMIC DNA]</scope>
    <source>
        <strain evidence="11 12">NEAU-AAG5</strain>
    </source>
</reference>
<evidence type="ECO:0000259" key="9">
    <source>
        <dbReference type="Pfam" id="PF01571"/>
    </source>
</evidence>
<dbReference type="PANTHER" id="PTHR43757">
    <property type="entry name" value="AMINOMETHYLTRANSFERASE"/>
    <property type="match status" value="1"/>
</dbReference>
<evidence type="ECO:0000256" key="3">
    <source>
        <dbReference type="ARBA" id="ARBA00022576"/>
    </source>
</evidence>
<dbReference type="Pfam" id="PF01571">
    <property type="entry name" value="GCV_T"/>
    <property type="match status" value="1"/>
</dbReference>
<dbReference type="Proteomes" id="UP000432015">
    <property type="component" value="Unassembled WGS sequence"/>
</dbReference>
<proteinExistence type="inferred from homology"/>
<dbReference type="EC" id="2.1.2.10" evidence="2 7"/>
<dbReference type="Gene3D" id="3.30.70.1400">
    <property type="entry name" value="Aminomethyltransferase beta-barrel domains"/>
    <property type="match status" value="1"/>
</dbReference>
<dbReference type="GO" id="GO:0032259">
    <property type="term" value="P:methylation"/>
    <property type="evidence" value="ECO:0007669"/>
    <property type="project" value="UniProtKB-KW"/>
</dbReference>
<dbReference type="GO" id="GO:0008483">
    <property type="term" value="F:transaminase activity"/>
    <property type="evidence" value="ECO:0007669"/>
    <property type="project" value="UniProtKB-KW"/>
</dbReference>
<dbReference type="SUPFAM" id="SSF101790">
    <property type="entry name" value="Aminomethyltransferase beta-barrel domain"/>
    <property type="match status" value="1"/>
</dbReference>
<dbReference type="FunFam" id="4.10.1250.10:FF:000001">
    <property type="entry name" value="Aminomethyltransferase"/>
    <property type="match status" value="1"/>
</dbReference>
<keyword evidence="4 7" id="KW-0808">Transferase</keyword>
<dbReference type="InterPro" id="IPR022903">
    <property type="entry name" value="GcvT_bac"/>
</dbReference>
<dbReference type="InterPro" id="IPR006222">
    <property type="entry name" value="GCVT_N"/>
</dbReference>
<evidence type="ECO:0000313" key="11">
    <source>
        <dbReference type="EMBL" id="MUN37051.1"/>
    </source>
</evidence>
<dbReference type="Gene3D" id="2.40.30.110">
    <property type="entry name" value="Aminomethyltransferase beta-barrel domains"/>
    <property type="match status" value="1"/>
</dbReference>
<dbReference type="HAMAP" id="MF_00259">
    <property type="entry name" value="GcvT"/>
    <property type="match status" value="1"/>
</dbReference>
<keyword evidence="12" id="KW-1185">Reference proteome</keyword>
<dbReference type="GO" id="GO:0004047">
    <property type="term" value="F:aminomethyltransferase activity"/>
    <property type="evidence" value="ECO:0007669"/>
    <property type="project" value="UniProtKB-UniRule"/>
</dbReference>
<gene>
    <name evidence="7 11" type="primary">gcvT</name>
    <name evidence="11" type="ORF">GNZ18_10630</name>
</gene>
<protein>
    <recommendedName>
        <fullName evidence="2 7">Aminomethyltransferase</fullName>
        <ecNumber evidence="2 7">2.1.2.10</ecNumber>
    </recommendedName>
    <alternativeName>
        <fullName evidence="5 7">Glycine cleavage system T protein</fullName>
    </alternativeName>
</protein>
<organism evidence="11 12">
    <name type="scientific">Actinomadura litoris</name>
    <dbReference type="NCBI Taxonomy" id="2678616"/>
    <lineage>
        <taxon>Bacteria</taxon>
        <taxon>Bacillati</taxon>
        <taxon>Actinomycetota</taxon>
        <taxon>Actinomycetes</taxon>
        <taxon>Streptosporangiales</taxon>
        <taxon>Thermomonosporaceae</taxon>
        <taxon>Actinomadura</taxon>
    </lineage>
</organism>